<dbReference type="SUPFAM" id="SSF46785">
    <property type="entry name" value="Winged helix' DNA-binding domain"/>
    <property type="match status" value="1"/>
</dbReference>
<dbReference type="PANTHER" id="PTHR48176">
    <property type="entry name" value="DDRGK DOMAIN-CONTAINING PROTEIN 1"/>
    <property type="match status" value="1"/>
</dbReference>
<dbReference type="InterPro" id="IPR050899">
    <property type="entry name" value="DDRGK_domain-containing"/>
</dbReference>
<evidence type="ECO:0000256" key="3">
    <source>
        <dbReference type="ARBA" id="ARBA00018218"/>
    </source>
</evidence>
<dbReference type="InterPro" id="IPR036388">
    <property type="entry name" value="WH-like_DNA-bd_sf"/>
</dbReference>
<dbReference type="Gene3D" id="1.10.10.10">
    <property type="entry name" value="Winged helix-like DNA-binding domain superfamily/Winged helix DNA-binding domain"/>
    <property type="match status" value="1"/>
</dbReference>
<evidence type="ECO:0000256" key="9">
    <source>
        <dbReference type="SAM" id="Phobius"/>
    </source>
</evidence>
<evidence type="ECO:0000256" key="1">
    <source>
        <dbReference type="ARBA" id="ARBA00004389"/>
    </source>
</evidence>
<keyword evidence="6 9" id="KW-0472">Membrane</keyword>
<feature type="region of interest" description="Disordered" evidence="8">
    <location>
        <begin position="50"/>
        <end position="84"/>
    </location>
</feature>
<keyword evidence="7" id="KW-0175">Coiled coil</keyword>
<dbReference type="WBParaSite" id="Pan_g22595.t1">
    <property type="protein sequence ID" value="Pan_g22595.t1"/>
    <property type="gene ID" value="Pan_g22595"/>
</dbReference>
<evidence type="ECO:0000313" key="10">
    <source>
        <dbReference type="Proteomes" id="UP000492821"/>
    </source>
</evidence>
<protein>
    <recommendedName>
        <fullName evidence="3">DDRGK domain-containing protein 1</fullName>
    </recommendedName>
</protein>
<evidence type="ECO:0000256" key="5">
    <source>
        <dbReference type="ARBA" id="ARBA00022989"/>
    </source>
</evidence>
<dbReference type="InterPro" id="IPR036390">
    <property type="entry name" value="WH_DNA-bd_sf"/>
</dbReference>
<dbReference type="InterPro" id="IPR019153">
    <property type="entry name" value="DDRGK_dom-contain"/>
</dbReference>
<dbReference type="Pfam" id="PF09756">
    <property type="entry name" value="DDRGK"/>
    <property type="match status" value="1"/>
</dbReference>
<evidence type="ECO:0000256" key="6">
    <source>
        <dbReference type="ARBA" id="ARBA00023136"/>
    </source>
</evidence>
<evidence type="ECO:0000256" key="4">
    <source>
        <dbReference type="ARBA" id="ARBA00022692"/>
    </source>
</evidence>
<keyword evidence="10" id="KW-1185">Reference proteome</keyword>
<keyword evidence="4 9" id="KW-0812">Transmembrane</keyword>
<evidence type="ECO:0000256" key="2">
    <source>
        <dbReference type="ARBA" id="ARBA00009829"/>
    </source>
</evidence>
<evidence type="ECO:0000256" key="7">
    <source>
        <dbReference type="SAM" id="Coils"/>
    </source>
</evidence>
<evidence type="ECO:0000313" key="11">
    <source>
        <dbReference type="WBParaSite" id="Pan_g22595.t1"/>
    </source>
</evidence>
<dbReference type="SMART" id="SM01128">
    <property type="entry name" value="DDRGK"/>
    <property type="match status" value="1"/>
</dbReference>
<comment type="similarity">
    <text evidence="2">Belongs to the DDRGK1 family.</text>
</comment>
<dbReference type="PANTHER" id="PTHR48176:SF1">
    <property type="entry name" value="DDRGK DOMAIN-CONTAINING PROTEIN 1"/>
    <property type="match status" value="1"/>
</dbReference>
<reference evidence="10" key="1">
    <citation type="journal article" date="2013" name="Genetics">
        <title>The draft genome and transcriptome of Panagrellus redivivus are shaped by the harsh demands of a free-living lifestyle.</title>
        <authorList>
            <person name="Srinivasan J."/>
            <person name="Dillman A.R."/>
            <person name="Macchietto M.G."/>
            <person name="Heikkinen L."/>
            <person name="Lakso M."/>
            <person name="Fracchia K.M."/>
            <person name="Antoshechkin I."/>
            <person name="Mortazavi A."/>
            <person name="Wong G."/>
            <person name="Sternberg P.W."/>
        </authorList>
    </citation>
    <scope>NUCLEOTIDE SEQUENCE [LARGE SCALE GENOMIC DNA]</scope>
    <source>
        <strain evidence="10">MT8872</strain>
    </source>
</reference>
<organism evidence="10 11">
    <name type="scientific">Panagrellus redivivus</name>
    <name type="common">Microworm</name>
    <dbReference type="NCBI Taxonomy" id="6233"/>
    <lineage>
        <taxon>Eukaryota</taxon>
        <taxon>Metazoa</taxon>
        <taxon>Ecdysozoa</taxon>
        <taxon>Nematoda</taxon>
        <taxon>Chromadorea</taxon>
        <taxon>Rhabditida</taxon>
        <taxon>Tylenchina</taxon>
        <taxon>Panagrolaimomorpha</taxon>
        <taxon>Panagrolaimoidea</taxon>
        <taxon>Panagrolaimidae</taxon>
        <taxon>Panagrellus</taxon>
    </lineage>
</organism>
<accession>A0A7E4VLC9</accession>
<dbReference type="GO" id="GO:0005789">
    <property type="term" value="C:endoplasmic reticulum membrane"/>
    <property type="evidence" value="ECO:0007669"/>
    <property type="project" value="UniProtKB-SubCell"/>
</dbReference>
<proteinExistence type="inferred from homology"/>
<keyword evidence="5 9" id="KW-1133">Transmembrane helix</keyword>
<dbReference type="Proteomes" id="UP000492821">
    <property type="component" value="Unassembled WGS sequence"/>
</dbReference>
<dbReference type="GO" id="GO:0044389">
    <property type="term" value="F:ubiquitin-like protein ligase binding"/>
    <property type="evidence" value="ECO:0007669"/>
    <property type="project" value="TreeGrafter"/>
</dbReference>
<name>A0A7E4VLC9_PANRE</name>
<feature type="coiled-coil region" evidence="7">
    <location>
        <begin position="103"/>
        <end position="164"/>
    </location>
</feature>
<feature type="transmembrane region" description="Helical" evidence="9">
    <location>
        <begin position="12"/>
        <end position="33"/>
    </location>
</feature>
<sequence>MEESLNNNNLLYLSIAFLGGIFALIGGLVYKLYSNEKQAQLRAEAVREMMDGEEEGEDRGLRRRRVQANHAADDDEDGPQIDLPEFNKGKKIGTKKLAKLEAKAAARAAREEMLIEREEQKQAEAEREAELEKVRLQEAEEEAVRAEEERRAREAKEKRELEEYLKMKAAFSVEEEGEDAKTEEEEQNLIENFLNFVRESKVVNVDELASRFRMDVETTVAKLKYFIEEETVTGVLDDRGKFIYISEEELAAVARFINQRGRISLSDLANYSNKLVSFESQIAA</sequence>
<reference evidence="11" key="2">
    <citation type="submission" date="2020-10" db="UniProtKB">
        <authorList>
            <consortium name="WormBaseParasite"/>
        </authorList>
    </citation>
    <scope>IDENTIFICATION</scope>
</reference>
<dbReference type="AlphaFoldDB" id="A0A7E4VLC9"/>
<comment type="subcellular location">
    <subcellularLocation>
        <location evidence="1">Endoplasmic reticulum membrane</location>
        <topology evidence="1">Single-pass membrane protein</topology>
    </subcellularLocation>
</comment>
<evidence type="ECO:0000256" key="8">
    <source>
        <dbReference type="SAM" id="MobiDB-lite"/>
    </source>
</evidence>